<dbReference type="Pfam" id="PF02909">
    <property type="entry name" value="TetR_C_1"/>
    <property type="match status" value="1"/>
</dbReference>
<evidence type="ECO:0000259" key="6">
    <source>
        <dbReference type="PROSITE" id="PS50977"/>
    </source>
</evidence>
<dbReference type="SUPFAM" id="SSF48498">
    <property type="entry name" value="Tetracyclin repressor-like, C-terminal domain"/>
    <property type="match status" value="1"/>
</dbReference>
<evidence type="ECO:0000256" key="5">
    <source>
        <dbReference type="PROSITE-ProRule" id="PRU00335"/>
    </source>
</evidence>
<proteinExistence type="predicted"/>
<evidence type="ECO:0000256" key="2">
    <source>
        <dbReference type="ARBA" id="ARBA00023015"/>
    </source>
</evidence>
<evidence type="ECO:0000313" key="8">
    <source>
        <dbReference type="Proteomes" id="UP001056336"/>
    </source>
</evidence>
<dbReference type="InterPro" id="IPR004111">
    <property type="entry name" value="Repressor_TetR_C"/>
</dbReference>
<keyword evidence="4" id="KW-0804">Transcription</keyword>
<keyword evidence="1" id="KW-0678">Repressor</keyword>
<dbReference type="InterPro" id="IPR050109">
    <property type="entry name" value="HTH-type_TetR-like_transc_reg"/>
</dbReference>
<keyword evidence="2" id="KW-0805">Transcription regulation</keyword>
<dbReference type="PANTHER" id="PTHR30055">
    <property type="entry name" value="HTH-TYPE TRANSCRIPTIONAL REGULATOR RUTR"/>
    <property type="match status" value="1"/>
</dbReference>
<reference evidence="7" key="1">
    <citation type="journal article" date="2018" name="Int. J. Syst. Evol. Microbiol.">
        <title>Jatrophihabitans telluris sp. nov., isolated from sediment soil of lava forest wetlands and the emended description of the genus Jatrophihabitans.</title>
        <authorList>
            <person name="Lee K.C."/>
            <person name="Suh M.K."/>
            <person name="Eom M.K."/>
            <person name="Kim K.K."/>
            <person name="Kim J.S."/>
            <person name="Kim D.S."/>
            <person name="Ko S.H."/>
            <person name="Shin Y.K."/>
            <person name="Lee J.S."/>
        </authorList>
    </citation>
    <scope>NUCLEOTIDE SEQUENCE</scope>
    <source>
        <strain evidence="7">N237</strain>
    </source>
</reference>
<dbReference type="InterPro" id="IPR009057">
    <property type="entry name" value="Homeodomain-like_sf"/>
</dbReference>
<dbReference type="PRINTS" id="PR00400">
    <property type="entry name" value="TETREPRESSOR"/>
</dbReference>
<sequence length="231" mass="25306">MATRTSPKKAAPNLDRGQLVERALAIADLESLDAITIRRLASEFGVTPMALYWHFENKEALLAAMGDAFYDRIELGPLSDPGEQWDKRLRRVLDALVDTLRRHPASSSLAMPRILQCASGLALTELTLQLLVDAGFSTQESADIARTALQTVMMLVAGQPGGEFTVATQQRDQVLADKRRTISQLPAERYPRVIESVGALTACEDDDSYFGYGIDLFLAGVCSRHAQLSLV</sequence>
<evidence type="ECO:0000256" key="3">
    <source>
        <dbReference type="ARBA" id="ARBA00023125"/>
    </source>
</evidence>
<accession>A0ABY4QZM2</accession>
<dbReference type="Pfam" id="PF00440">
    <property type="entry name" value="TetR_N"/>
    <property type="match status" value="1"/>
</dbReference>
<evidence type="ECO:0000256" key="4">
    <source>
        <dbReference type="ARBA" id="ARBA00023163"/>
    </source>
</evidence>
<dbReference type="RefSeq" id="WP_249771671.1">
    <property type="nucleotide sequence ID" value="NZ_CP097332.1"/>
</dbReference>
<evidence type="ECO:0000313" key="7">
    <source>
        <dbReference type="EMBL" id="UQX88306.1"/>
    </source>
</evidence>
<dbReference type="InterPro" id="IPR036271">
    <property type="entry name" value="Tet_transcr_reg_TetR-rel_C_sf"/>
</dbReference>
<dbReference type="InterPro" id="IPR003012">
    <property type="entry name" value="Tet_transcr_reg_TetR"/>
</dbReference>
<reference evidence="7" key="2">
    <citation type="submission" date="2022-05" db="EMBL/GenBank/DDBJ databases">
        <authorList>
            <person name="Kim J.-S."/>
            <person name="Lee K."/>
            <person name="Suh M."/>
            <person name="Eom M."/>
            <person name="Kim J.-S."/>
            <person name="Kim D.-S."/>
            <person name="Ko S.-H."/>
            <person name="Shin Y."/>
            <person name="Lee J.-S."/>
        </authorList>
    </citation>
    <scope>NUCLEOTIDE SEQUENCE</scope>
    <source>
        <strain evidence="7">N237</strain>
    </source>
</reference>
<protein>
    <submittedName>
        <fullName evidence="7">TetR family transcriptional regulator</fullName>
    </submittedName>
</protein>
<dbReference type="InterPro" id="IPR001647">
    <property type="entry name" value="HTH_TetR"/>
</dbReference>
<dbReference type="EMBL" id="CP097332">
    <property type="protein sequence ID" value="UQX88306.1"/>
    <property type="molecule type" value="Genomic_DNA"/>
</dbReference>
<dbReference type="Gene3D" id="1.10.357.10">
    <property type="entry name" value="Tetracycline Repressor, domain 2"/>
    <property type="match status" value="1"/>
</dbReference>
<feature type="DNA-binding region" description="H-T-H motif" evidence="5">
    <location>
        <begin position="36"/>
        <end position="55"/>
    </location>
</feature>
<evidence type="ECO:0000256" key="1">
    <source>
        <dbReference type="ARBA" id="ARBA00022491"/>
    </source>
</evidence>
<feature type="domain" description="HTH tetR-type" evidence="6">
    <location>
        <begin position="13"/>
        <end position="73"/>
    </location>
</feature>
<dbReference type="Proteomes" id="UP001056336">
    <property type="component" value="Chromosome"/>
</dbReference>
<dbReference type="SUPFAM" id="SSF46689">
    <property type="entry name" value="Homeodomain-like"/>
    <property type="match status" value="1"/>
</dbReference>
<keyword evidence="3 5" id="KW-0238">DNA-binding</keyword>
<name>A0ABY4QZM2_9ACTN</name>
<gene>
    <name evidence="7" type="ORF">M6D93_18785</name>
</gene>
<dbReference type="PANTHER" id="PTHR30055:SF151">
    <property type="entry name" value="TRANSCRIPTIONAL REGULATORY PROTEIN"/>
    <property type="match status" value="1"/>
</dbReference>
<organism evidence="7 8">
    <name type="scientific">Jatrophihabitans telluris</name>
    <dbReference type="NCBI Taxonomy" id="2038343"/>
    <lineage>
        <taxon>Bacteria</taxon>
        <taxon>Bacillati</taxon>
        <taxon>Actinomycetota</taxon>
        <taxon>Actinomycetes</taxon>
        <taxon>Jatrophihabitantales</taxon>
        <taxon>Jatrophihabitantaceae</taxon>
        <taxon>Jatrophihabitans</taxon>
    </lineage>
</organism>
<dbReference type="PROSITE" id="PS50977">
    <property type="entry name" value="HTH_TETR_2"/>
    <property type="match status" value="1"/>
</dbReference>
<keyword evidence="8" id="KW-1185">Reference proteome</keyword>